<accession>A0AAV5EWG4</accession>
<dbReference type="EMBL" id="BQKI01000079">
    <property type="protein sequence ID" value="GJN26737.1"/>
    <property type="molecule type" value="Genomic_DNA"/>
</dbReference>
<reference evidence="2" key="1">
    <citation type="journal article" date="2018" name="DNA Res.">
        <title>Multiple hybrid de novo genome assembly of finger millet, an orphan allotetraploid crop.</title>
        <authorList>
            <person name="Hatakeyama M."/>
            <person name="Aluri S."/>
            <person name="Balachadran M.T."/>
            <person name="Sivarajan S.R."/>
            <person name="Patrignani A."/>
            <person name="Gruter S."/>
            <person name="Poveda L."/>
            <person name="Shimizu-Inatsugi R."/>
            <person name="Baeten J."/>
            <person name="Francoijs K.J."/>
            <person name="Nataraja K.N."/>
            <person name="Reddy Y.A.N."/>
            <person name="Phadnis S."/>
            <person name="Ravikumar R.L."/>
            <person name="Schlapbach R."/>
            <person name="Sreeman S.M."/>
            <person name="Shimizu K.K."/>
        </authorList>
    </citation>
    <scope>NUCLEOTIDE SEQUENCE</scope>
</reference>
<sequence length="84" mass="9446">MSRAKRRSAEKQSAGDEGSEEESSTAQLRSETRPKPEERARRAAFERHENLERCIANVEASGEKVFRGLVNTRVSLLNILSPSF</sequence>
<dbReference type="GO" id="GO:0048367">
    <property type="term" value="P:shoot system development"/>
    <property type="evidence" value="ECO:0007669"/>
    <property type="project" value="InterPro"/>
</dbReference>
<dbReference type="PANTHER" id="PTHR33070:SF64">
    <property type="entry name" value="OS04G0562500 PROTEIN"/>
    <property type="match status" value="1"/>
</dbReference>
<reference evidence="2" key="2">
    <citation type="submission" date="2021-12" db="EMBL/GenBank/DDBJ databases">
        <title>Resequencing data analysis of finger millet.</title>
        <authorList>
            <person name="Hatakeyama M."/>
            <person name="Aluri S."/>
            <person name="Balachadran M.T."/>
            <person name="Sivarajan S.R."/>
            <person name="Poveda L."/>
            <person name="Shimizu-Inatsugi R."/>
            <person name="Schlapbach R."/>
            <person name="Sreeman S.M."/>
            <person name="Shimizu K.K."/>
        </authorList>
    </citation>
    <scope>NUCLEOTIDE SEQUENCE</scope>
</reference>
<keyword evidence="3" id="KW-1185">Reference proteome</keyword>
<dbReference type="Proteomes" id="UP001054889">
    <property type="component" value="Unassembled WGS sequence"/>
</dbReference>
<dbReference type="Pfam" id="PF03087">
    <property type="entry name" value="BPS1"/>
    <property type="match status" value="1"/>
</dbReference>
<feature type="region of interest" description="Disordered" evidence="1">
    <location>
        <begin position="1"/>
        <end position="46"/>
    </location>
</feature>
<dbReference type="GO" id="GO:0048364">
    <property type="term" value="P:root development"/>
    <property type="evidence" value="ECO:0007669"/>
    <property type="project" value="InterPro"/>
</dbReference>
<proteinExistence type="predicted"/>
<protein>
    <submittedName>
        <fullName evidence="2">Uncharacterized protein</fullName>
    </submittedName>
</protein>
<dbReference type="PANTHER" id="PTHR33070">
    <property type="entry name" value="OS06G0725500 PROTEIN"/>
    <property type="match status" value="1"/>
</dbReference>
<evidence type="ECO:0000256" key="1">
    <source>
        <dbReference type="SAM" id="MobiDB-lite"/>
    </source>
</evidence>
<organism evidence="2 3">
    <name type="scientific">Eleusine coracana subsp. coracana</name>
    <dbReference type="NCBI Taxonomy" id="191504"/>
    <lineage>
        <taxon>Eukaryota</taxon>
        <taxon>Viridiplantae</taxon>
        <taxon>Streptophyta</taxon>
        <taxon>Embryophyta</taxon>
        <taxon>Tracheophyta</taxon>
        <taxon>Spermatophyta</taxon>
        <taxon>Magnoliopsida</taxon>
        <taxon>Liliopsida</taxon>
        <taxon>Poales</taxon>
        <taxon>Poaceae</taxon>
        <taxon>PACMAD clade</taxon>
        <taxon>Chloridoideae</taxon>
        <taxon>Cynodonteae</taxon>
        <taxon>Eleusininae</taxon>
        <taxon>Eleusine</taxon>
    </lineage>
</organism>
<evidence type="ECO:0000313" key="2">
    <source>
        <dbReference type="EMBL" id="GJN26737.1"/>
    </source>
</evidence>
<name>A0AAV5EWG4_ELECO</name>
<gene>
    <name evidence="2" type="primary">gb14695</name>
    <name evidence="2" type="ORF">PR202_gb14695</name>
</gene>
<comment type="caution">
    <text evidence="2">The sequence shown here is derived from an EMBL/GenBank/DDBJ whole genome shotgun (WGS) entry which is preliminary data.</text>
</comment>
<dbReference type="AlphaFoldDB" id="A0AAV5EWG4"/>
<evidence type="ECO:0000313" key="3">
    <source>
        <dbReference type="Proteomes" id="UP001054889"/>
    </source>
</evidence>
<dbReference type="InterPro" id="IPR004320">
    <property type="entry name" value="BPS1_pln"/>
</dbReference>
<feature type="compositionally biased region" description="Basic and acidic residues" evidence="1">
    <location>
        <begin position="30"/>
        <end position="46"/>
    </location>
</feature>